<keyword evidence="2" id="KW-0472">Membrane</keyword>
<comment type="caution">
    <text evidence="3">The sequence shown here is derived from an EMBL/GenBank/DDBJ whole genome shotgun (WGS) entry which is preliminary data.</text>
</comment>
<keyword evidence="2" id="KW-0812">Transmembrane</keyword>
<proteinExistence type="predicted"/>
<keyword evidence="4" id="KW-1185">Reference proteome</keyword>
<protein>
    <recommendedName>
        <fullName evidence="5">Secreted protein</fullName>
    </recommendedName>
</protein>
<feature type="transmembrane region" description="Helical" evidence="2">
    <location>
        <begin position="45"/>
        <end position="67"/>
    </location>
</feature>
<keyword evidence="2" id="KW-1133">Transmembrane helix</keyword>
<dbReference type="Proteomes" id="UP001428817">
    <property type="component" value="Unassembled WGS sequence"/>
</dbReference>
<accession>A0ABP9R4S4</accession>
<gene>
    <name evidence="3" type="ORF">GCM10023321_70160</name>
</gene>
<feature type="region of interest" description="Disordered" evidence="1">
    <location>
        <begin position="118"/>
        <end position="145"/>
    </location>
</feature>
<sequence>MGFLLPVLLDELLGLLGLLLVALPVASLGVAGAAGQVGLPQHAGVVAAGLVGRVTVFVRALVPVVLLRDRLFEGDRPGGGDRVGGQRVQQSVNGGQYPAQLVFFEAAAGCPGPRLGLGTGLGRGPQSRHRGSGVPGGRLGEGAGAPRLAGVGAHGSGPVGHSAQQFEGGLVVGDGGLVVAGGRLAVTRIDQLLGLRGSGTSDAAFGGGNQPGRLGRTGPRL</sequence>
<reference evidence="4" key="1">
    <citation type="journal article" date="2019" name="Int. J. Syst. Evol. Microbiol.">
        <title>The Global Catalogue of Microorganisms (GCM) 10K type strain sequencing project: providing services to taxonomists for standard genome sequencing and annotation.</title>
        <authorList>
            <consortium name="The Broad Institute Genomics Platform"/>
            <consortium name="The Broad Institute Genome Sequencing Center for Infectious Disease"/>
            <person name="Wu L."/>
            <person name="Ma J."/>
        </authorList>
    </citation>
    <scope>NUCLEOTIDE SEQUENCE [LARGE SCALE GENOMIC DNA]</scope>
    <source>
        <strain evidence="4">JCM 18303</strain>
    </source>
</reference>
<name>A0ABP9R4S4_9PSEU</name>
<dbReference type="EMBL" id="BAABJP010000048">
    <property type="protein sequence ID" value="GAA5171503.1"/>
    <property type="molecule type" value="Genomic_DNA"/>
</dbReference>
<evidence type="ECO:0000313" key="3">
    <source>
        <dbReference type="EMBL" id="GAA5171503.1"/>
    </source>
</evidence>
<feature type="compositionally biased region" description="Gly residues" evidence="1">
    <location>
        <begin position="133"/>
        <end position="143"/>
    </location>
</feature>
<evidence type="ECO:0000256" key="2">
    <source>
        <dbReference type="SAM" id="Phobius"/>
    </source>
</evidence>
<evidence type="ECO:0000313" key="4">
    <source>
        <dbReference type="Proteomes" id="UP001428817"/>
    </source>
</evidence>
<feature type="region of interest" description="Disordered" evidence="1">
    <location>
        <begin position="200"/>
        <end position="221"/>
    </location>
</feature>
<evidence type="ECO:0000256" key="1">
    <source>
        <dbReference type="SAM" id="MobiDB-lite"/>
    </source>
</evidence>
<evidence type="ECO:0008006" key="5">
    <source>
        <dbReference type="Google" id="ProtNLM"/>
    </source>
</evidence>
<organism evidence="3 4">
    <name type="scientific">Pseudonocardia eucalypti</name>
    <dbReference type="NCBI Taxonomy" id="648755"/>
    <lineage>
        <taxon>Bacteria</taxon>
        <taxon>Bacillati</taxon>
        <taxon>Actinomycetota</taxon>
        <taxon>Actinomycetes</taxon>
        <taxon>Pseudonocardiales</taxon>
        <taxon>Pseudonocardiaceae</taxon>
        <taxon>Pseudonocardia</taxon>
    </lineage>
</organism>